<evidence type="ECO:0000313" key="2">
    <source>
        <dbReference type="Proteomes" id="UP000789525"/>
    </source>
</evidence>
<sequence>MNHTVIAHQAQVSALDSQHTLFSEVEVPGTLQDLLSVESQGEPSELMNLLSLIRVMKSIASYQSSPWLSWLERTTVTLVAS</sequence>
<evidence type="ECO:0000313" key="1">
    <source>
        <dbReference type="EMBL" id="CAG8652601.1"/>
    </source>
</evidence>
<dbReference type="EMBL" id="CAJVPT010021043">
    <property type="protein sequence ID" value="CAG8652601.1"/>
    <property type="molecule type" value="Genomic_DNA"/>
</dbReference>
<reference evidence="1" key="1">
    <citation type="submission" date="2021-06" db="EMBL/GenBank/DDBJ databases">
        <authorList>
            <person name="Kallberg Y."/>
            <person name="Tangrot J."/>
            <person name="Rosling A."/>
        </authorList>
    </citation>
    <scope>NUCLEOTIDE SEQUENCE</scope>
    <source>
        <strain evidence="1">CL356</strain>
    </source>
</reference>
<dbReference type="Proteomes" id="UP000789525">
    <property type="component" value="Unassembled WGS sequence"/>
</dbReference>
<comment type="caution">
    <text evidence="1">The sequence shown here is derived from an EMBL/GenBank/DDBJ whole genome shotgun (WGS) entry which is preliminary data.</text>
</comment>
<gene>
    <name evidence="1" type="ORF">ACOLOM_LOCUS8298</name>
</gene>
<keyword evidence="2" id="KW-1185">Reference proteome</keyword>
<name>A0ACA9NFH8_9GLOM</name>
<organism evidence="1 2">
    <name type="scientific">Acaulospora colombiana</name>
    <dbReference type="NCBI Taxonomy" id="27376"/>
    <lineage>
        <taxon>Eukaryota</taxon>
        <taxon>Fungi</taxon>
        <taxon>Fungi incertae sedis</taxon>
        <taxon>Mucoromycota</taxon>
        <taxon>Glomeromycotina</taxon>
        <taxon>Glomeromycetes</taxon>
        <taxon>Diversisporales</taxon>
        <taxon>Acaulosporaceae</taxon>
        <taxon>Acaulospora</taxon>
    </lineage>
</organism>
<protein>
    <submittedName>
        <fullName evidence="1">13111_t:CDS:1</fullName>
    </submittedName>
</protein>
<accession>A0ACA9NFH8</accession>
<proteinExistence type="predicted"/>
<feature type="non-terminal residue" evidence="1">
    <location>
        <position position="81"/>
    </location>
</feature>